<dbReference type="AlphaFoldDB" id="A0A392PUA6"/>
<dbReference type="Proteomes" id="UP000265520">
    <property type="component" value="Unassembled WGS sequence"/>
</dbReference>
<feature type="non-terminal residue" evidence="1">
    <location>
        <position position="1"/>
    </location>
</feature>
<reference evidence="1 2" key="1">
    <citation type="journal article" date="2018" name="Front. Plant Sci.">
        <title>Red Clover (Trifolium pratense) and Zigzag Clover (T. medium) - A Picture of Genomic Similarities and Differences.</title>
        <authorList>
            <person name="Dluhosova J."/>
            <person name="Istvanek J."/>
            <person name="Nedelnik J."/>
            <person name="Repkova J."/>
        </authorList>
    </citation>
    <scope>NUCLEOTIDE SEQUENCE [LARGE SCALE GENOMIC DNA]</scope>
    <source>
        <strain evidence="2">cv. 10/8</strain>
        <tissue evidence="1">Leaf</tissue>
    </source>
</reference>
<dbReference type="EMBL" id="LXQA010096342">
    <property type="protein sequence ID" value="MCI15404.1"/>
    <property type="molecule type" value="Genomic_DNA"/>
</dbReference>
<organism evidence="1 2">
    <name type="scientific">Trifolium medium</name>
    <dbReference type="NCBI Taxonomy" id="97028"/>
    <lineage>
        <taxon>Eukaryota</taxon>
        <taxon>Viridiplantae</taxon>
        <taxon>Streptophyta</taxon>
        <taxon>Embryophyta</taxon>
        <taxon>Tracheophyta</taxon>
        <taxon>Spermatophyta</taxon>
        <taxon>Magnoliopsida</taxon>
        <taxon>eudicotyledons</taxon>
        <taxon>Gunneridae</taxon>
        <taxon>Pentapetalae</taxon>
        <taxon>rosids</taxon>
        <taxon>fabids</taxon>
        <taxon>Fabales</taxon>
        <taxon>Fabaceae</taxon>
        <taxon>Papilionoideae</taxon>
        <taxon>50 kb inversion clade</taxon>
        <taxon>NPAAA clade</taxon>
        <taxon>Hologalegina</taxon>
        <taxon>IRL clade</taxon>
        <taxon>Trifolieae</taxon>
        <taxon>Trifolium</taxon>
    </lineage>
</organism>
<proteinExistence type="predicted"/>
<protein>
    <submittedName>
        <fullName evidence="1">Uncharacterized protein</fullName>
    </submittedName>
</protein>
<sequence length="61" mass="6990">WELKPGSYNLWKFEVLVEVMGFGFWGSQYQDTEVEVVVWSSGRGLVVDGLNVGLHKMMVVR</sequence>
<keyword evidence="2" id="KW-1185">Reference proteome</keyword>
<accession>A0A392PUA6</accession>
<name>A0A392PUA6_9FABA</name>
<evidence type="ECO:0000313" key="1">
    <source>
        <dbReference type="EMBL" id="MCI15404.1"/>
    </source>
</evidence>
<comment type="caution">
    <text evidence="1">The sequence shown here is derived from an EMBL/GenBank/DDBJ whole genome shotgun (WGS) entry which is preliminary data.</text>
</comment>
<evidence type="ECO:0000313" key="2">
    <source>
        <dbReference type="Proteomes" id="UP000265520"/>
    </source>
</evidence>